<name>A0ABV4XPW6_9CYAN</name>
<dbReference type="RefSeq" id="WP_413262664.1">
    <property type="nucleotide sequence ID" value="NZ_JBHFNR010000059.1"/>
</dbReference>
<sequence>MQAVFKFQPISSSWVAIHPNPKGVVQFIGGAFFGTFPTLFYRYFLSQLFAEGYTIIALPFRFSFRHWPIAVSLLKEQEVISAELIAIAKKRGYEYNVYQKKSNYLWVAHSLGCKYVAMLEFLSDANWEQIVAKCVGNSRLNRIKNVVESIIGREKVSIKGQASLLIAPDISNTESAIPVPAIAKFLDDIGLGVKPTRKDTQCFIADSNLFNLTGLISFDKDTIAGNKNDINQSPKQQKESDVLWFIELLNSKNLPDDLQPLIREIPGKHLEPVGVKFGDYVVDLNPLDKFIELIKERWLERVAIQFLQELQEREKLL</sequence>
<dbReference type="PANTHER" id="PTHR34127">
    <property type="entry name" value="OS04G0405600 PROTEIN"/>
    <property type="match status" value="1"/>
</dbReference>
<organism evidence="1 2">
    <name type="scientific">Floridaenema flaviceps BLCC-F50</name>
    <dbReference type="NCBI Taxonomy" id="3153642"/>
    <lineage>
        <taxon>Bacteria</taxon>
        <taxon>Bacillati</taxon>
        <taxon>Cyanobacteriota</taxon>
        <taxon>Cyanophyceae</taxon>
        <taxon>Oscillatoriophycideae</taxon>
        <taxon>Aerosakkonematales</taxon>
        <taxon>Aerosakkonemataceae</taxon>
        <taxon>Floridanema</taxon>
        <taxon>Floridanema flaviceps</taxon>
    </lineage>
</organism>
<gene>
    <name evidence="1" type="ORF">ACE1CI_08815</name>
</gene>
<dbReference type="InterPro" id="IPR010765">
    <property type="entry name" value="DUF1350"/>
</dbReference>
<dbReference type="PANTHER" id="PTHR34127:SF1">
    <property type="entry name" value="OS04G0405600 PROTEIN"/>
    <property type="match status" value="1"/>
</dbReference>
<keyword evidence="2" id="KW-1185">Reference proteome</keyword>
<dbReference type="EMBL" id="JBHFNR010000059">
    <property type="protein sequence ID" value="MFB2892999.1"/>
    <property type="molecule type" value="Genomic_DNA"/>
</dbReference>
<accession>A0ABV4XPW6</accession>
<proteinExistence type="predicted"/>
<evidence type="ECO:0000313" key="1">
    <source>
        <dbReference type="EMBL" id="MFB2892999.1"/>
    </source>
</evidence>
<reference evidence="1 2" key="1">
    <citation type="submission" date="2024-09" db="EMBL/GenBank/DDBJ databases">
        <title>Floridaenema gen nov. (Aerosakkonemataceae, Aerosakkonematales ord. nov., Cyanobacteria) from benthic tropical and subtropical fresh waters, with the description of four new species.</title>
        <authorList>
            <person name="Moretto J.A."/>
            <person name="Berthold D.E."/>
            <person name="Lefler F.W."/>
            <person name="Huang I.-S."/>
            <person name="Laughinghouse H. IV."/>
        </authorList>
    </citation>
    <scope>NUCLEOTIDE SEQUENCE [LARGE SCALE GENOMIC DNA]</scope>
    <source>
        <strain evidence="1 2">BLCC-F50</strain>
    </source>
</reference>
<dbReference type="Proteomes" id="UP001576784">
    <property type="component" value="Unassembled WGS sequence"/>
</dbReference>
<evidence type="ECO:0000313" key="2">
    <source>
        <dbReference type="Proteomes" id="UP001576784"/>
    </source>
</evidence>
<comment type="caution">
    <text evidence="1">The sequence shown here is derived from an EMBL/GenBank/DDBJ whole genome shotgun (WGS) entry which is preliminary data.</text>
</comment>
<protein>
    <submittedName>
        <fullName evidence="1">DUF1350 family protein</fullName>
    </submittedName>
</protein>
<dbReference type="Pfam" id="PF07082">
    <property type="entry name" value="DUF1350"/>
    <property type="match status" value="1"/>
</dbReference>